<dbReference type="Proteomes" id="UP001066276">
    <property type="component" value="Chromosome 8"/>
</dbReference>
<dbReference type="AlphaFoldDB" id="A0AAV7NZR2"/>
<name>A0AAV7NZR2_PLEWA</name>
<comment type="caution">
    <text evidence="2">The sequence shown here is derived from an EMBL/GenBank/DDBJ whole genome shotgun (WGS) entry which is preliminary data.</text>
</comment>
<reference evidence="2" key="1">
    <citation type="journal article" date="2022" name="bioRxiv">
        <title>Sequencing and chromosome-scale assembly of the giantPleurodeles waltlgenome.</title>
        <authorList>
            <person name="Brown T."/>
            <person name="Elewa A."/>
            <person name="Iarovenko S."/>
            <person name="Subramanian E."/>
            <person name="Araus A.J."/>
            <person name="Petzold A."/>
            <person name="Susuki M."/>
            <person name="Suzuki K.-i.T."/>
            <person name="Hayashi T."/>
            <person name="Toyoda A."/>
            <person name="Oliveira C."/>
            <person name="Osipova E."/>
            <person name="Leigh N.D."/>
            <person name="Simon A."/>
            <person name="Yun M.H."/>
        </authorList>
    </citation>
    <scope>NUCLEOTIDE SEQUENCE</scope>
    <source>
        <strain evidence="2">20211129_DDA</strain>
        <tissue evidence="2">Liver</tissue>
    </source>
</reference>
<evidence type="ECO:0000313" key="3">
    <source>
        <dbReference type="Proteomes" id="UP001066276"/>
    </source>
</evidence>
<dbReference type="EMBL" id="JANPWB010000012">
    <property type="protein sequence ID" value="KAJ1120547.1"/>
    <property type="molecule type" value="Genomic_DNA"/>
</dbReference>
<evidence type="ECO:0000313" key="2">
    <source>
        <dbReference type="EMBL" id="KAJ1120547.1"/>
    </source>
</evidence>
<keyword evidence="3" id="KW-1185">Reference proteome</keyword>
<accession>A0AAV7NZR2</accession>
<evidence type="ECO:0000256" key="1">
    <source>
        <dbReference type="SAM" id="MobiDB-lite"/>
    </source>
</evidence>
<proteinExistence type="predicted"/>
<organism evidence="2 3">
    <name type="scientific">Pleurodeles waltl</name>
    <name type="common">Iberian ribbed newt</name>
    <dbReference type="NCBI Taxonomy" id="8319"/>
    <lineage>
        <taxon>Eukaryota</taxon>
        <taxon>Metazoa</taxon>
        <taxon>Chordata</taxon>
        <taxon>Craniata</taxon>
        <taxon>Vertebrata</taxon>
        <taxon>Euteleostomi</taxon>
        <taxon>Amphibia</taxon>
        <taxon>Batrachia</taxon>
        <taxon>Caudata</taxon>
        <taxon>Salamandroidea</taxon>
        <taxon>Salamandridae</taxon>
        <taxon>Pleurodelinae</taxon>
        <taxon>Pleurodeles</taxon>
    </lineage>
</organism>
<feature type="region of interest" description="Disordered" evidence="1">
    <location>
        <begin position="37"/>
        <end position="78"/>
    </location>
</feature>
<feature type="compositionally biased region" description="Basic and acidic residues" evidence="1">
    <location>
        <begin position="60"/>
        <end position="78"/>
    </location>
</feature>
<sequence>MTAQRSLHNEWRPRQVRRCVLLAVRWKRASIAQNWLRSAQQKRARDETDDRASICGEAPNGDREGVGGGRPEKVQAQG</sequence>
<feature type="compositionally biased region" description="Basic and acidic residues" evidence="1">
    <location>
        <begin position="43"/>
        <end position="52"/>
    </location>
</feature>
<protein>
    <submittedName>
        <fullName evidence="2">Uncharacterized protein</fullName>
    </submittedName>
</protein>
<gene>
    <name evidence="2" type="ORF">NDU88_008712</name>
</gene>